<feature type="signal peptide" evidence="1">
    <location>
        <begin position="1"/>
        <end position="17"/>
    </location>
</feature>
<dbReference type="InterPro" id="IPR029063">
    <property type="entry name" value="SAM-dependent_MTases_sf"/>
</dbReference>
<evidence type="ECO:0000256" key="1">
    <source>
        <dbReference type="SAM" id="SignalP"/>
    </source>
</evidence>
<name>A0A1E7FXA6_9STRA</name>
<organism evidence="2 3">
    <name type="scientific">Fragilariopsis cylindrus CCMP1102</name>
    <dbReference type="NCBI Taxonomy" id="635003"/>
    <lineage>
        <taxon>Eukaryota</taxon>
        <taxon>Sar</taxon>
        <taxon>Stramenopiles</taxon>
        <taxon>Ochrophyta</taxon>
        <taxon>Bacillariophyta</taxon>
        <taxon>Bacillariophyceae</taxon>
        <taxon>Bacillariophycidae</taxon>
        <taxon>Bacillariales</taxon>
        <taxon>Bacillariaceae</taxon>
        <taxon>Fragilariopsis</taxon>
    </lineage>
</organism>
<reference evidence="2 3" key="1">
    <citation type="submission" date="2016-09" db="EMBL/GenBank/DDBJ databases">
        <title>Extensive genetic diversity and differential bi-allelic expression allows diatom success in the polar Southern Ocean.</title>
        <authorList>
            <consortium name="DOE Joint Genome Institute"/>
            <person name="Mock T."/>
            <person name="Otillar R.P."/>
            <person name="Strauss J."/>
            <person name="Dupont C."/>
            <person name="Frickenhaus S."/>
            <person name="Maumus F."/>
            <person name="Mcmullan M."/>
            <person name="Sanges R."/>
            <person name="Schmutz J."/>
            <person name="Toseland A."/>
            <person name="Valas R."/>
            <person name="Veluchamy A."/>
            <person name="Ward B.J."/>
            <person name="Allen A."/>
            <person name="Barry K."/>
            <person name="Falciatore A."/>
            <person name="Ferrante M."/>
            <person name="Fortunato A.E."/>
            <person name="Gloeckner G."/>
            <person name="Gruber A."/>
            <person name="Hipkin R."/>
            <person name="Janech M."/>
            <person name="Kroth P."/>
            <person name="Leese F."/>
            <person name="Lindquist E."/>
            <person name="Lyon B.R."/>
            <person name="Martin J."/>
            <person name="Mayer C."/>
            <person name="Parker M."/>
            <person name="Quesneville H."/>
            <person name="Raymond J."/>
            <person name="Uhlig C."/>
            <person name="Valentin K.U."/>
            <person name="Worden A.Z."/>
            <person name="Armbrust E.V."/>
            <person name="Bowler C."/>
            <person name="Green B."/>
            <person name="Moulton V."/>
            <person name="Van Oosterhout C."/>
            <person name="Grigoriev I."/>
        </authorList>
    </citation>
    <scope>NUCLEOTIDE SEQUENCE [LARGE SCALE GENOMIC DNA]</scope>
    <source>
        <strain evidence="2 3">CCMP1102</strain>
    </source>
</reference>
<dbReference type="Proteomes" id="UP000095751">
    <property type="component" value="Unassembled WGS sequence"/>
</dbReference>
<gene>
    <name evidence="2" type="ORF">FRACYDRAFT_232601</name>
</gene>
<proteinExistence type="predicted"/>
<accession>A0A1E7FXA6</accession>
<dbReference type="KEGG" id="fcy:FRACYDRAFT_232601"/>
<feature type="chain" id="PRO_5009193682" evidence="1">
    <location>
        <begin position="18"/>
        <end position="531"/>
    </location>
</feature>
<keyword evidence="3" id="KW-1185">Reference proteome</keyword>
<protein>
    <submittedName>
        <fullName evidence="2">Uncharacterized protein</fullName>
    </submittedName>
</protein>
<dbReference type="InParanoid" id="A0A1E7FXA6"/>
<sequence length="531" mass="59680">MSRYVVVIAVIFSGVFGYDLCLVCDASSSSSSYSKNNTHTSFNVASLTSDYCRDIFLLDLTELVESGNLSLARRKALDELGNTSRDRCKKSDIAKIYVDTFQQSYDEGGNKYLQKILKYNTSVKNDERIVLRAKQDDPNCTTETFDWNIVDPNELWDDYCSILPAEKTKTKNHPKKREISSSLSSSSWQDPFQKFSVQATHCCEFSPGSWTYLRLPVIHEPAIRLRIPQQSSNIHEYSVSLDLEQDGYLRPFDVAGILWPTGYLLSLCLGDLNGCPIPEVHALMAQYQHNFLSGNSSSHPPLALELGTGIGAGSIALAKSLQRMDFPSLSSDHHGKQQPWVVATDVAPYALALTMANANTNDVDDIINTSLMDHFNQTCMQDVKNKYFPPRRIDTIKTNSSHSIQEQIRTLGDGFAMIFGSSLQGLFQDTDRPESVLWKTLDELLDRNNPNSLAILVHNRVEPLKVPPDPNFPYRLVRRLSASHKFFGDMKTRAGETSDFEIYVFQPKNIHHKDFTSSSSVTAKNSDNDEL</sequence>
<dbReference type="SUPFAM" id="SSF53335">
    <property type="entry name" value="S-adenosyl-L-methionine-dependent methyltransferases"/>
    <property type="match status" value="1"/>
</dbReference>
<dbReference type="OrthoDB" id="44348at2759"/>
<keyword evidence="1" id="KW-0732">Signal</keyword>
<evidence type="ECO:0000313" key="2">
    <source>
        <dbReference type="EMBL" id="OEU22443.1"/>
    </source>
</evidence>
<evidence type="ECO:0000313" key="3">
    <source>
        <dbReference type="Proteomes" id="UP000095751"/>
    </source>
</evidence>
<dbReference type="AlphaFoldDB" id="A0A1E7FXA6"/>
<dbReference type="EMBL" id="KV784353">
    <property type="protein sequence ID" value="OEU22443.1"/>
    <property type="molecule type" value="Genomic_DNA"/>
</dbReference>
<dbReference type="Gene3D" id="3.40.50.150">
    <property type="entry name" value="Vaccinia Virus protein VP39"/>
    <property type="match status" value="1"/>
</dbReference>